<name>A0A380W2A4_AFIFE</name>
<dbReference type="AlphaFoldDB" id="A0A380W2A4"/>
<gene>
    <name evidence="1" type="ORF">NCTC12722_00232</name>
</gene>
<dbReference type="Proteomes" id="UP000254343">
    <property type="component" value="Unassembled WGS sequence"/>
</dbReference>
<proteinExistence type="predicted"/>
<dbReference type="OrthoDB" id="8255879at2"/>
<organism evidence="1 2">
    <name type="scientific">Afipia felis</name>
    <name type="common">Cat scratch disease bacillus</name>
    <dbReference type="NCBI Taxonomy" id="1035"/>
    <lineage>
        <taxon>Bacteria</taxon>
        <taxon>Pseudomonadati</taxon>
        <taxon>Pseudomonadota</taxon>
        <taxon>Alphaproteobacteria</taxon>
        <taxon>Hyphomicrobiales</taxon>
        <taxon>Nitrobacteraceae</taxon>
        <taxon>Afipia</taxon>
    </lineage>
</organism>
<evidence type="ECO:0000313" key="2">
    <source>
        <dbReference type="Proteomes" id="UP000254343"/>
    </source>
</evidence>
<protein>
    <submittedName>
        <fullName evidence="1">Uncharacterized protein</fullName>
    </submittedName>
</protein>
<accession>A0A380W2A4</accession>
<evidence type="ECO:0000313" key="1">
    <source>
        <dbReference type="EMBL" id="SUU83072.1"/>
    </source>
</evidence>
<reference evidence="1 2" key="1">
    <citation type="submission" date="2018-06" db="EMBL/GenBank/DDBJ databases">
        <authorList>
            <consortium name="Pathogen Informatics"/>
            <person name="Doyle S."/>
        </authorList>
    </citation>
    <scope>NUCLEOTIDE SEQUENCE [LARGE SCALE GENOMIC DNA]</scope>
    <source>
        <strain evidence="1 2">NCTC12722</strain>
    </source>
</reference>
<dbReference type="EMBL" id="UIGB01000001">
    <property type="protein sequence ID" value="SUU83072.1"/>
    <property type="molecule type" value="Genomic_DNA"/>
</dbReference>
<sequence>MQDIRLFIDKLHADAQACETIGQTALNEGKRKIFAALADTYRKLANEMERIAAAHAVLDEEREKNLLGVLGGNTSTADSLAEIAKVLSSAAPKS</sequence>
<dbReference type="RefSeq" id="WP_002717856.1">
    <property type="nucleotide sequence ID" value="NZ_UFSI01000001.1"/>
</dbReference>